<dbReference type="CDD" id="cd02440">
    <property type="entry name" value="AdoMet_MTases"/>
    <property type="match status" value="1"/>
</dbReference>
<dbReference type="SUPFAM" id="SSF53335">
    <property type="entry name" value="S-adenosyl-L-methionine-dependent methyltransferases"/>
    <property type="match status" value="1"/>
</dbReference>
<dbReference type="EC" id="2.1.1.80" evidence="2"/>
<dbReference type="AlphaFoldDB" id="A0A068NPT7"/>
<evidence type="ECO:0000256" key="5">
    <source>
        <dbReference type="ARBA" id="ARBA00022691"/>
    </source>
</evidence>
<reference evidence="7 8" key="1">
    <citation type="journal article" date="2014" name="PLoS ONE">
        <title>The first complete genome sequence of the class fimbriimonadia in the phylum armatimonadetes.</title>
        <authorList>
            <person name="Hu Z.Y."/>
            <person name="Wang Y.Z."/>
            <person name="Im W.T."/>
            <person name="Wang S.Y."/>
            <person name="Zhao G.P."/>
            <person name="Zheng H.J."/>
            <person name="Quan Z.X."/>
        </authorList>
    </citation>
    <scope>NUCLEOTIDE SEQUENCE [LARGE SCALE GENOMIC DNA]</scope>
    <source>
        <strain evidence="7">Gsoil 348</strain>
    </source>
</reference>
<dbReference type="PRINTS" id="PR00996">
    <property type="entry name" value="CHERMTFRASE"/>
</dbReference>
<dbReference type="PANTHER" id="PTHR24422:SF10">
    <property type="entry name" value="CHEMOTAXIS PROTEIN METHYLTRANSFERASE 2"/>
    <property type="match status" value="1"/>
</dbReference>
<evidence type="ECO:0000313" key="7">
    <source>
        <dbReference type="EMBL" id="AIE83589.1"/>
    </source>
</evidence>
<evidence type="ECO:0000256" key="2">
    <source>
        <dbReference type="ARBA" id="ARBA00012534"/>
    </source>
</evidence>
<organism evidence="7 8">
    <name type="scientific">Fimbriimonas ginsengisoli Gsoil 348</name>
    <dbReference type="NCBI Taxonomy" id="661478"/>
    <lineage>
        <taxon>Bacteria</taxon>
        <taxon>Bacillati</taxon>
        <taxon>Armatimonadota</taxon>
        <taxon>Fimbriimonadia</taxon>
        <taxon>Fimbriimonadales</taxon>
        <taxon>Fimbriimonadaceae</taxon>
        <taxon>Fimbriimonas</taxon>
    </lineage>
</organism>
<proteinExistence type="predicted"/>
<dbReference type="STRING" id="661478.OP10G_0221"/>
<dbReference type="PROSITE" id="PS50123">
    <property type="entry name" value="CHER"/>
    <property type="match status" value="1"/>
</dbReference>
<evidence type="ECO:0000256" key="1">
    <source>
        <dbReference type="ARBA" id="ARBA00001541"/>
    </source>
</evidence>
<dbReference type="GO" id="GO:0032259">
    <property type="term" value="P:methylation"/>
    <property type="evidence" value="ECO:0007669"/>
    <property type="project" value="UniProtKB-KW"/>
</dbReference>
<dbReference type="Proteomes" id="UP000027982">
    <property type="component" value="Chromosome"/>
</dbReference>
<protein>
    <recommendedName>
        <fullName evidence="2">protein-glutamate O-methyltransferase</fullName>
        <ecNumber evidence="2">2.1.1.80</ecNumber>
    </recommendedName>
</protein>
<evidence type="ECO:0000256" key="4">
    <source>
        <dbReference type="ARBA" id="ARBA00022679"/>
    </source>
</evidence>
<gene>
    <name evidence="7" type="ORF">OP10G_0221</name>
</gene>
<comment type="catalytic activity">
    <reaction evidence="1">
        <text>L-glutamyl-[protein] + S-adenosyl-L-methionine = [protein]-L-glutamate 5-O-methyl ester + S-adenosyl-L-homocysteine</text>
        <dbReference type="Rhea" id="RHEA:24452"/>
        <dbReference type="Rhea" id="RHEA-COMP:10208"/>
        <dbReference type="Rhea" id="RHEA-COMP:10311"/>
        <dbReference type="ChEBI" id="CHEBI:29973"/>
        <dbReference type="ChEBI" id="CHEBI:57856"/>
        <dbReference type="ChEBI" id="CHEBI:59789"/>
        <dbReference type="ChEBI" id="CHEBI:82795"/>
        <dbReference type="EC" id="2.1.1.80"/>
    </reaction>
</comment>
<dbReference type="RefSeq" id="WP_227625026.1">
    <property type="nucleotide sequence ID" value="NZ_CP007139.1"/>
</dbReference>
<keyword evidence="5" id="KW-0949">S-adenosyl-L-methionine</keyword>
<keyword evidence="3 7" id="KW-0489">Methyltransferase</keyword>
<evidence type="ECO:0000259" key="6">
    <source>
        <dbReference type="PROSITE" id="PS50123"/>
    </source>
</evidence>
<evidence type="ECO:0000313" key="8">
    <source>
        <dbReference type="Proteomes" id="UP000027982"/>
    </source>
</evidence>
<dbReference type="KEGG" id="fgi:OP10G_0221"/>
<dbReference type="InterPro" id="IPR036804">
    <property type="entry name" value="CheR_N_sf"/>
</dbReference>
<dbReference type="EMBL" id="CP007139">
    <property type="protein sequence ID" value="AIE83589.1"/>
    <property type="molecule type" value="Genomic_DNA"/>
</dbReference>
<dbReference type="Gene3D" id="3.40.50.150">
    <property type="entry name" value="Vaccinia Virus protein VP39"/>
    <property type="match status" value="1"/>
</dbReference>
<keyword evidence="8" id="KW-1185">Reference proteome</keyword>
<evidence type="ECO:0000256" key="3">
    <source>
        <dbReference type="ARBA" id="ARBA00022603"/>
    </source>
</evidence>
<dbReference type="InterPro" id="IPR022642">
    <property type="entry name" value="CheR_C"/>
</dbReference>
<dbReference type="PANTHER" id="PTHR24422">
    <property type="entry name" value="CHEMOTAXIS PROTEIN METHYLTRANSFERASE"/>
    <property type="match status" value="1"/>
</dbReference>
<dbReference type="Gene3D" id="1.10.155.10">
    <property type="entry name" value="Chemotaxis receptor methyltransferase CheR, N-terminal domain"/>
    <property type="match status" value="1"/>
</dbReference>
<dbReference type="SMART" id="SM00138">
    <property type="entry name" value="MeTrc"/>
    <property type="match status" value="1"/>
</dbReference>
<feature type="domain" description="CheR-type methyltransferase" evidence="6">
    <location>
        <begin position="1"/>
        <end position="281"/>
    </location>
</feature>
<dbReference type="HOGENOM" id="CLU_025854_1_0_0"/>
<dbReference type="Pfam" id="PF01739">
    <property type="entry name" value="CheR"/>
    <property type="match status" value="1"/>
</dbReference>
<dbReference type="SUPFAM" id="SSF47757">
    <property type="entry name" value="Chemotaxis receptor methyltransferase CheR, N-terminal domain"/>
    <property type="match status" value="1"/>
</dbReference>
<name>A0A068NPT7_FIMGI</name>
<dbReference type="InterPro" id="IPR050903">
    <property type="entry name" value="Bact_Chemotaxis_MeTrfase"/>
</dbReference>
<accession>A0A068NPT7</accession>
<dbReference type="InterPro" id="IPR000780">
    <property type="entry name" value="CheR_MeTrfase"/>
</dbReference>
<sequence>MIERTTPTADFERLLVYLKSTRGFDFSAYKRTTLQRRGQKRMQIVGSASYSEYLDYLEVHPDEFQDLFNTILINVTAFFRDPEAWEYLAAEIIPQLLATKTPDEQIRVWVAGCASGEEAYSISMLLAEAMGIQAFRERVKIYATDLDDDALSTCRSAFYSERDVQAIPPEFVKKYFEAVNDRLVFDRDLRRSIIFGRHDLIQDAPISRVDLLLCRNTLMYFNAETQERILARFHFALTDGGFLFLGKAETLLTHTNLFVPVDLKNQIFSRVGKTRFRDRMHMLAAPTGDYLPRFEPASTNRLRDAALDSG</sequence>
<dbReference type="GO" id="GO:0008983">
    <property type="term" value="F:protein-glutamate O-methyltransferase activity"/>
    <property type="evidence" value="ECO:0007669"/>
    <property type="project" value="UniProtKB-EC"/>
</dbReference>
<keyword evidence="4 7" id="KW-0808">Transferase</keyword>
<dbReference type="InterPro" id="IPR022641">
    <property type="entry name" value="CheR_N"/>
</dbReference>
<dbReference type="InterPro" id="IPR029063">
    <property type="entry name" value="SAM-dependent_MTases_sf"/>
</dbReference>
<dbReference type="Pfam" id="PF03705">
    <property type="entry name" value="CheR_N"/>
    <property type="match status" value="1"/>
</dbReference>
<dbReference type="eggNOG" id="COG1352">
    <property type="taxonomic scope" value="Bacteria"/>
</dbReference>